<dbReference type="InterPro" id="IPR023267">
    <property type="entry name" value="RCMT"/>
</dbReference>
<dbReference type="PANTHER" id="PTHR22807:SF34">
    <property type="entry name" value="TRNA (CYTOSINE(72)-C(5))-METHYLTRANSFERASE NSUN6"/>
    <property type="match status" value="1"/>
</dbReference>
<evidence type="ECO:0000256" key="7">
    <source>
        <dbReference type="SAM" id="MobiDB-lite"/>
    </source>
</evidence>
<dbReference type="PROSITE" id="PS51686">
    <property type="entry name" value="SAM_MT_RSMB_NOP"/>
    <property type="match status" value="1"/>
</dbReference>
<evidence type="ECO:0000313" key="9">
    <source>
        <dbReference type="EMBL" id="EFJ07354.1"/>
    </source>
</evidence>
<protein>
    <recommendedName>
        <fullName evidence="8">SAM-dependent MTase RsmB/NOP-type domain-containing protein</fullName>
    </recommendedName>
</protein>
<dbReference type="InterPro" id="IPR002478">
    <property type="entry name" value="PUA"/>
</dbReference>
<dbReference type="Gramene" id="EFJ07354">
    <property type="protein sequence ID" value="EFJ07354"/>
    <property type="gene ID" value="SELMODRAFT_133737"/>
</dbReference>
<dbReference type="InterPro" id="IPR015947">
    <property type="entry name" value="PUA-like_sf"/>
</dbReference>
<proteinExistence type="inferred from homology"/>
<dbReference type="SMART" id="SM00359">
    <property type="entry name" value="PUA"/>
    <property type="match status" value="1"/>
</dbReference>
<dbReference type="Gene3D" id="2.30.130.10">
    <property type="entry name" value="PUA domain"/>
    <property type="match status" value="1"/>
</dbReference>
<comment type="similarity">
    <text evidence="1 6">Belongs to the class I-like SAM-binding methyltransferase superfamily. RsmB/NOP family.</text>
</comment>
<dbReference type="GO" id="GO:0008173">
    <property type="term" value="F:RNA methyltransferase activity"/>
    <property type="evidence" value="ECO:0007669"/>
    <property type="project" value="InterPro"/>
</dbReference>
<organism evidence="10">
    <name type="scientific">Selaginella moellendorffii</name>
    <name type="common">Spikemoss</name>
    <dbReference type="NCBI Taxonomy" id="88036"/>
    <lineage>
        <taxon>Eukaryota</taxon>
        <taxon>Viridiplantae</taxon>
        <taxon>Streptophyta</taxon>
        <taxon>Embryophyta</taxon>
        <taxon>Tracheophyta</taxon>
        <taxon>Lycopodiopsida</taxon>
        <taxon>Selaginellales</taxon>
        <taxon>Selaginellaceae</taxon>
        <taxon>Selaginella</taxon>
    </lineage>
</organism>
<dbReference type="InterPro" id="IPR036974">
    <property type="entry name" value="PUA_sf"/>
</dbReference>
<evidence type="ECO:0000259" key="8">
    <source>
        <dbReference type="PROSITE" id="PS51686"/>
    </source>
</evidence>
<feature type="compositionally biased region" description="Basic residues" evidence="7">
    <location>
        <begin position="374"/>
        <end position="384"/>
    </location>
</feature>
<dbReference type="FunCoup" id="D8T7J6">
    <property type="interactions" value="2872"/>
</dbReference>
<dbReference type="InParanoid" id="D8T7J6"/>
<evidence type="ECO:0000256" key="4">
    <source>
        <dbReference type="ARBA" id="ARBA00022691"/>
    </source>
</evidence>
<name>D8T7J6_SELML</name>
<feature type="domain" description="SAM-dependent MTase RsmB/NOP-type" evidence="8">
    <location>
        <begin position="148"/>
        <end position="540"/>
    </location>
</feature>
<dbReference type="PROSITE" id="PS01153">
    <property type="entry name" value="NOL1_NOP2_SUN"/>
    <property type="match status" value="1"/>
</dbReference>
<dbReference type="SUPFAM" id="SSF53335">
    <property type="entry name" value="S-adenosyl-L-methionine-dependent methyltransferases"/>
    <property type="match status" value="1"/>
</dbReference>
<evidence type="ECO:0000256" key="2">
    <source>
        <dbReference type="ARBA" id="ARBA00022603"/>
    </source>
</evidence>
<dbReference type="KEGG" id="smo:SELMODRAFT_133737"/>
<reference evidence="9 10" key="1">
    <citation type="journal article" date="2011" name="Science">
        <title>The Selaginella genome identifies genetic changes associated with the evolution of vascular plants.</title>
        <authorList>
            <person name="Banks J.A."/>
            <person name="Nishiyama T."/>
            <person name="Hasebe M."/>
            <person name="Bowman J.L."/>
            <person name="Gribskov M."/>
            <person name="dePamphilis C."/>
            <person name="Albert V.A."/>
            <person name="Aono N."/>
            <person name="Aoyama T."/>
            <person name="Ambrose B.A."/>
            <person name="Ashton N.W."/>
            <person name="Axtell M.J."/>
            <person name="Barker E."/>
            <person name="Barker M.S."/>
            <person name="Bennetzen J.L."/>
            <person name="Bonawitz N.D."/>
            <person name="Chapple C."/>
            <person name="Cheng C."/>
            <person name="Correa L.G."/>
            <person name="Dacre M."/>
            <person name="DeBarry J."/>
            <person name="Dreyer I."/>
            <person name="Elias M."/>
            <person name="Engstrom E.M."/>
            <person name="Estelle M."/>
            <person name="Feng L."/>
            <person name="Finet C."/>
            <person name="Floyd S.K."/>
            <person name="Frommer W.B."/>
            <person name="Fujita T."/>
            <person name="Gramzow L."/>
            <person name="Gutensohn M."/>
            <person name="Harholt J."/>
            <person name="Hattori M."/>
            <person name="Heyl A."/>
            <person name="Hirai T."/>
            <person name="Hiwatashi Y."/>
            <person name="Ishikawa M."/>
            <person name="Iwata M."/>
            <person name="Karol K.G."/>
            <person name="Koehler B."/>
            <person name="Kolukisaoglu U."/>
            <person name="Kubo M."/>
            <person name="Kurata T."/>
            <person name="Lalonde S."/>
            <person name="Li K."/>
            <person name="Li Y."/>
            <person name="Litt A."/>
            <person name="Lyons E."/>
            <person name="Manning G."/>
            <person name="Maruyama T."/>
            <person name="Michael T.P."/>
            <person name="Mikami K."/>
            <person name="Miyazaki S."/>
            <person name="Morinaga S."/>
            <person name="Murata T."/>
            <person name="Mueller-Roeber B."/>
            <person name="Nelson D.R."/>
            <person name="Obara M."/>
            <person name="Oguri Y."/>
            <person name="Olmstead R.G."/>
            <person name="Onodera N."/>
            <person name="Petersen B.L."/>
            <person name="Pils B."/>
            <person name="Prigge M."/>
            <person name="Rensing S.A."/>
            <person name="Riano-Pachon D.M."/>
            <person name="Roberts A.W."/>
            <person name="Sato Y."/>
            <person name="Scheller H.V."/>
            <person name="Schulz B."/>
            <person name="Schulz C."/>
            <person name="Shakirov E.V."/>
            <person name="Shibagaki N."/>
            <person name="Shinohara N."/>
            <person name="Shippen D.E."/>
            <person name="Soerensen I."/>
            <person name="Sotooka R."/>
            <person name="Sugimoto N."/>
            <person name="Sugita M."/>
            <person name="Sumikawa N."/>
            <person name="Tanurdzic M."/>
            <person name="Theissen G."/>
            <person name="Ulvskov P."/>
            <person name="Wakazuki S."/>
            <person name="Weng J.K."/>
            <person name="Willats W.W."/>
            <person name="Wipf D."/>
            <person name="Wolf P.G."/>
            <person name="Yang L."/>
            <person name="Zimmer A.D."/>
            <person name="Zhu Q."/>
            <person name="Mitros T."/>
            <person name="Hellsten U."/>
            <person name="Loque D."/>
            <person name="Otillar R."/>
            <person name="Salamov A."/>
            <person name="Schmutz J."/>
            <person name="Shapiro H."/>
            <person name="Lindquist E."/>
            <person name="Lucas S."/>
            <person name="Rokhsar D."/>
            <person name="Grigoriev I.V."/>
        </authorList>
    </citation>
    <scope>NUCLEOTIDE SEQUENCE [LARGE SCALE GENOMIC DNA]</scope>
</reference>
<feature type="binding site" evidence="6">
    <location>
        <position position="408"/>
    </location>
    <ligand>
        <name>S-adenosyl-L-methionine</name>
        <dbReference type="ChEBI" id="CHEBI:59789"/>
    </ligand>
</feature>
<dbReference type="InterPro" id="IPR029063">
    <property type="entry name" value="SAM-dependent_MTases_sf"/>
</dbReference>
<dbReference type="PROSITE" id="PS50890">
    <property type="entry name" value="PUA"/>
    <property type="match status" value="1"/>
</dbReference>
<dbReference type="InterPro" id="IPR049560">
    <property type="entry name" value="MeTrfase_RsmB-F_NOP2_cat"/>
</dbReference>
<feature type="region of interest" description="Disordered" evidence="7">
    <location>
        <begin position="352"/>
        <end position="385"/>
    </location>
</feature>
<feature type="active site" description="Nucleophile" evidence="6">
    <location>
        <position position="459"/>
    </location>
</feature>
<dbReference type="Proteomes" id="UP000001514">
    <property type="component" value="Unassembled WGS sequence"/>
</dbReference>
<keyword evidence="10" id="KW-1185">Reference proteome</keyword>
<dbReference type="STRING" id="88036.D8T7J6"/>
<dbReference type="SUPFAM" id="SSF88697">
    <property type="entry name" value="PUA domain-like"/>
    <property type="match status" value="1"/>
</dbReference>
<feature type="binding site" evidence="6">
    <location>
        <position position="271"/>
    </location>
    <ligand>
        <name>S-adenosyl-L-methionine</name>
        <dbReference type="ChEBI" id="CHEBI:59789"/>
    </ligand>
</feature>
<evidence type="ECO:0000256" key="1">
    <source>
        <dbReference type="ARBA" id="ARBA00007494"/>
    </source>
</evidence>
<dbReference type="EMBL" id="GL377686">
    <property type="protein sequence ID" value="EFJ07354.1"/>
    <property type="molecule type" value="Genomic_DNA"/>
</dbReference>
<dbReference type="AlphaFoldDB" id="D8T7J6"/>
<dbReference type="Pfam" id="PF01472">
    <property type="entry name" value="PUA"/>
    <property type="match status" value="1"/>
</dbReference>
<keyword evidence="2 6" id="KW-0489">Methyltransferase</keyword>
<keyword evidence="4 6" id="KW-0949">S-adenosyl-L-methionine</keyword>
<dbReference type="HOGENOM" id="CLU_005316_1_0_1"/>
<evidence type="ECO:0000256" key="6">
    <source>
        <dbReference type="PROSITE-ProRule" id="PRU01023"/>
    </source>
</evidence>
<feature type="binding site" evidence="6">
    <location>
        <position position="298"/>
    </location>
    <ligand>
        <name>S-adenosyl-L-methionine</name>
        <dbReference type="ChEBI" id="CHEBI:59789"/>
    </ligand>
</feature>
<gene>
    <name evidence="9" type="ORF">SELMODRAFT_133737</name>
</gene>
<sequence length="551" mass="60710">MQRKLGYRPALLWNPAVYEYLREAYGPDHFSRICDALTRPSTYCCVRVNAMQTSTAAVIAELKEFLSSKEAEGTTCYEHPLLKNVVIVPGRGPCDVSYDDEVQKIVMVSRKCAEAVLRGAEVFVPGVLACSEHVDEGDSVAVFARIEVKDSAGKWSNGVTRGTTIPLSDWESCSPYDWFIGKGRAMMSRPTLFRERQGIAVKMTDRIYNLPAFHGILEGRVFLQNLPSIVTAIVLDPQPGERILDMCAAPGGKTTAIASLMNNTGEVIALDRTHNKVLEILSLAKELGLSCIQAFKLDALKSVQVDSDAQSSLALTQPLEKGLTCNYACVFFANISHFGRAEIQCFMATLGDPPQTEVPPTSQYTSKARERKESRRLKNGRGRGQHLGGRVDMIKRFPPNSFDRVLLDAPCSALGLRPRLFAAEETLESLGRHAIYQRRLFDRAVELVKAGGTLVYSTCTINPGENEALVRYALDKYKFLVLVDQVPKIGGPGLVGGTSVYDGRGYREWLKEGEQYLVQRFDPSSPVDTIGFFIAKFQVPATKSANVSGNC</sequence>
<dbReference type="OMA" id="GYTEEWL"/>
<dbReference type="PANTHER" id="PTHR22807">
    <property type="entry name" value="NOP2 YEAST -RELATED NOL1/NOP2/FMU SUN DOMAIN-CONTAINING"/>
    <property type="match status" value="1"/>
</dbReference>
<dbReference type="Pfam" id="PF01189">
    <property type="entry name" value="Methyltr_RsmB-F"/>
    <property type="match status" value="2"/>
</dbReference>
<dbReference type="InterPro" id="IPR001678">
    <property type="entry name" value="MeTrfase_RsmB-F_NOP2_dom"/>
</dbReference>
<keyword evidence="3 6" id="KW-0808">Transferase</keyword>
<dbReference type="PRINTS" id="PR02008">
    <property type="entry name" value="RCMTFAMILY"/>
</dbReference>
<evidence type="ECO:0000256" key="5">
    <source>
        <dbReference type="ARBA" id="ARBA00022884"/>
    </source>
</evidence>
<dbReference type="SMR" id="D8T7J6"/>
<dbReference type="eggNOG" id="KOG1122">
    <property type="taxonomic scope" value="Eukaryota"/>
</dbReference>
<dbReference type="Gene3D" id="3.40.50.150">
    <property type="entry name" value="Vaccinia Virus protein VP39"/>
    <property type="match status" value="1"/>
</dbReference>
<accession>D8T7J6</accession>
<keyword evidence="5 6" id="KW-0694">RNA-binding</keyword>
<evidence type="ECO:0000256" key="3">
    <source>
        <dbReference type="ARBA" id="ARBA00022679"/>
    </source>
</evidence>
<dbReference type="CDD" id="cd21150">
    <property type="entry name" value="PUA_NSun6-like"/>
    <property type="match status" value="1"/>
</dbReference>
<feature type="binding site" evidence="6">
    <location>
        <begin position="247"/>
        <end position="253"/>
    </location>
    <ligand>
        <name>S-adenosyl-L-methionine</name>
        <dbReference type="ChEBI" id="CHEBI:59789"/>
    </ligand>
</feature>
<dbReference type="InterPro" id="IPR018314">
    <property type="entry name" value="RsmB/NOL1/NOP2-like_CS"/>
</dbReference>
<evidence type="ECO:0000313" key="10">
    <source>
        <dbReference type="Proteomes" id="UP000001514"/>
    </source>
</evidence>
<dbReference type="GO" id="GO:0001510">
    <property type="term" value="P:RNA methylation"/>
    <property type="evidence" value="ECO:0000318"/>
    <property type="project" value="GO_Central"/>
</dbReference>
<dbReference type="GO" id="GO:0003723">
    <property type="term" value="F:RNA binding"/>
    <property type="evidence" value="ECO:0007669"/>
    <property type="project" value="UniProtKB-UniRule"/>
</dbReference>